<dbReference type="EMBL" id="CP147404">
    <property type="protein sequence ID" value="WXB93010.1"/>
    <property type="molecule type" value="Genomic_DNA"/>
</dbReference>
<accession>A0ABZ2N628</accession>
<protein>
    <recommendedName>
        <fullName evidence="3">LXG domain-containing protein</fullName>
    </recommendedName>
</protein>
<keyword evidence="2" id="KW-1185">Reference proteome</keyword>
<evidence type="ECO:0008006" key="3">
    <source>
        <dbReference type="Google" id="ProtNLM"/>
    </source>
</evidence>
<proteinExistence type="predicted"/>
<evidence type="ECO:0000313" key="1">
    <source>
        <dbReference type="EMBL" id="WXB93010.1"/>
    </source>
</evidence>
<sequence length="94" mass="10860">MVVVNLLDSRNYFDGEIKEDFLVIYEKLQHSLAVFNEGRFGEVEGATEEYLKVLHNPGEDCSLTSIKSYKIGQDYKCLNDALQNIKETHQEIFK</sequence>
<organism evidence="1 2">
    <name type="scientific">Bacillus kandeliae</name>
    <dbReference type="NCBI Taxonomy" id="3129297"/>
    <lineage>
        <taxon>Bacteria</taxon>
        <taxon>Bacillati</taxon>
        <taxon>Bacillota</taxon>
        <taxon>Bacilli</taxon>
        <taxon>Bacillales</taxon>
        <taxon>Bacillaceae</taxon>
        <taxon>Bacillus</taxon>
    </lineage>
</organism>
<dbReference type="RefSeq" id="WP_338752112.1">
    <property type="nucleotide sequence ID" value="NZ_CP147404.1"/>
</dbReference>
<name>A0ABZ2N628_9BACI</name>
<evidence type="ECO:0000313" key="2">
    <source>
        <dbReference type="Proteomes" id="UP001387364"/>
    </source>
</evidence>
<gene>
    <name evidence="1" type="ORF">WDJ61_17580</name>
</gene>
<dbReference type="Proteomes" id="UP001387364">
    <property type="component" value="Chromosome"/>
</dbReference>
<reference evidence="1 2" key="1">
    <citation type="submission" date="2024-02" db="EMBL/GenBank/DDBJ databases">
        <title>Seven novel Bacillus-like species.</title>
        <authorList>
            <person name="Liu G."/>
        </authorList>
    </citation>
    <scope>NUCLEOTIDE SEQUENCE [LARGE SCALE GENOMIC DNA]</scope>
    <source>
        <strain evidence="1 2">FJAT-52991</strain>
    </source>
</reference>